<evidence type="ECO:0000256" key="1">
    <source>
        <dbReference type="SAM" id="SignalP"/>
    </source>
</evidence>
<evidence type="ECO:0000313" key="2">
    <source>
        <dbReference type="EMBL" id="KAF1014536.1"/>
    </source>
</evidence>
<dbReference type="GO" id="GO:0004806">
    <property type="term" value="F:triacylglycerol lipase activity"/>
    <property type="evidence" value="ECO:0007669"/>
    <property type="project" value="InterPro"/>
</dbReference>
<gene>
    <name evidence="2" type="ORF">GAK31_02022</name>
</gene>
<sequence>MPFLPWPFPARPALLAASLLALGGAANAAQPGDLISATPLQAHWVPSQAAQTYRLLYRTPNHHGTLEQGTGPLYLPHGPAPAGGWPVVSWAHGTQGVADHCAPSVSGPSQPERDGRFLDQFLTRGYAVAAVDYQGLGGPGSHAYLHVRTAADSSLDLLTASHRFLPNGQLSPRWVAVGFRRAQQRRWWPGTRPGPTAAPPWITAAASPVVRPPRSN</sequence>
<comment type="caution">
    <text evidence="2">The sequence shown here is derived from an EMBL/GenBank/DDBJ whole genome shotgun (WGS) entry which is preliminary data.</text>
</comment>
<organism evidence="2 3">
    <name type="scientific">Stenotrophomonas maltophilia</name>
    <name type="common">Pseudomonas maltophilia</name>
    <name type="synonym">Xanthomonas maltophilia</name>
    <dbReference type="NCBI Taxonomy" id="40324"/>
    <lineage>
        <taxon>Bacteria</taxon>
        <taxon>Pseudomonadati</taxon>
        <taxon>Pseudomonadota</taxon>
        <taxon>Gammaproteobacteria</taxon>
        <taxon>Lysobacterales</taxon>
        <taxon>Lysobacteraceae</taxon>
        <taxon>Stenotrophomonas</taxon>
        <taxon>Stenotrophomonas maltophilia group</taxon>
    </lineage>
</organism>
<dbReference type="Proteomes" id="UP000487117">
    <property type="component" value="Unassembled WGS sequence"/>
</dbReference>
<proteinExistence type="predicted"/>
<protein>
    <recommendedName>
        <fullName evidence="4">Lipase</fullName>
    </recommendedName>
</protein>
<dbReference type="Gene3D" id="3.40.50.1820">
    <property type="entry name" value="alpha/beta hydrolase"/>
    <property type="match status" value="1"/>
</dbReference>
<accession>A0A7V8JLA5</accession>
<dbReference type="AlphaFoldDB" id="A0A7V8JLA5"/>
<dbReference type="PANTHER" id="PTHR34853">
    <property type="match status" value="1"/>
</dbReference>
<keyword evidence="1" id="KW-0732">Signal</keyword>
<dbReference type="InterPro" id="IPR029058">
    <property type="entry name" value="AB_hydrolase_fold"/>
</dbReference>
<dbReference type="SUPFAM" id="SSF53474">
    <property type="entry name" value="alpha/beta-Hydrolases"/>
    <property type="match status" value="1"/>
</dbReference>
<dbReference type="InterPro" id="IPR005152">
    <property type="entry name" value="Lipase_secreted"/>
</dbReference>
<feature type="signal peptide" evidence="1">
    <location>
        <begin position="1"/>
        <end position="28"/>
    </location>
</feature>
<dbReference type="EMBL" id="WNDS01000003">
    <property type="protein sequence ID" value="KAF1014536.1"/>
    <property type="molecule type" value="Genomic_DNA"/>
</dbReference>
<dbReference type="GO" id="GO:0016042">
    <property type="term" value="P:lipid catabolic process"/>
    <property type="evidence" value="ECO:0007669"/>
    <property type="project" value="InterPro"/>
</dbReference>
<reference evidence="3" key="1">
    <citation type="journal article" date="2020" name="MBio">
        <title>Horizontal gene transfer to a defensive symbiont with a reduced genome amongst a multipartite beetle microbiome.</title>
        <authorList>
            <person name="Waterworth S.C."/>
            <person name="Florez L.V."/>
            <person name="Rees E.R."/>
            <person name="Hertweck C."/>
            <person name="Kaltenpoth M."/>
            <person name="Kwan J.C."/>
        </authorList>
    </citation>
    <scope>NUCLEOTIDE SEQUENCE [LARGE SCALE GENOMIC DNA]</scope>
</reference>
<name>A0A7V8JLA5_STEMA</name>
<evidence type="ECO:0000313" key="3">
    <source>
        <dbReference type="Proteomes" id="UP000487117"/>
    </source>
</evidence>
<feature type="chain" id="PRO_5031076750" description="Lipase" evidence="1">
    <location>
        <begin position="29"/>
        <end position="216"/>
    </location>
</feature>
<evidence type="ECO:0008006" key="4">
    <source>
        <dbReference type="Google" id="ProtNLM"/>
    </source>
</evidence>
<dbReference type="PANTHER" id="PTHR34853:SF1">
    <property type="entry name" value="LIPASE 5"/>
    <property type="match status" value="1"/>
</dbReference>